<dbReference type="HOGENOM" id="CLU_842151_0_0_1"/>
<keyword evidence="14" id="KW-1185">Reference proteome</keyword>
<keyword evidence="6" id="KW-0564">Palmitate</keyword>
<keyword evidence="4 10" id="KW-1133">Transmembrane helix</keyword>
<proteinExistence type="inferred from homology"/>
<dbReference type="EC" id="2.3.1.225" evidence="10"/>
<gene>
    <name evidence="13" type="ORF">JAAARDRAFT_30583</name>
</gene>
<dbReference type="FunCoup" id="A0A067Q6S7">
    <property type="interactions" value="224"/>
</dbReference>
<name>A0A067Q6S7_9AGAM</name>
<evidence type="ECO:0000259" key="12">
    <source>
        <dbReference type="Pfam" id="PF01529"/>
    </source>
</evidence>
<dbReference type="PROSITE" id="PS50216">
    <property type="entry name" value="DHHC"/>
    <property type="match status" value="1"/>
</dbReference>
<comment type="catalytic activity">
    <reaction evidence="9 10">
        <text>L-cysteinyl-[protein] + hexadecanoyl-CoA = S-hexadecanoyl-L-cysteinyl-[protein] + CoA</text>
        <dbReference type="Rhea" id="RHEA:36683"/>
        <dbReference type="Rhea" id="RHEA-COMP:10131"/>
        <dbReference type="Rhea" id="RHEA-COMP:11032"/>
        <dbReference type="ChEBI" id="CHEBI:29950"/>
        <dbReference type="ChEBI" id="CHEBI:57287"/>
        <dbReference type="ChEBI" id="CHEBI:57379"/>
        <dbReference type="ChEBI" id="CHEBI:74151"/>
        <dbReference type="EC" id="2.3.1.225"/>
    </reaction>
</comment>
<keyword evidence="5 10" id="KW-0472">Membrane</keyword>
<dbReference type="Proteomes" id="UP000027265">
    <property type="component" value="Unassembled WGS sequence"/>
</dbReference>
<accession>A0A067Q6S7</accession>
<protein>
    <recommendedName>
        <fullName evidence="10">Palmitoyltransferase</fullName>
        <ecNumber evidence="10">2.3.1.225</ecNumber>
    </recommendedName>
</protein>
<organism evidence="13 14">
    <name type="scientific">Jaapia argillacea MUCL 33604</name>
    <dbReference type="NCBI Taxonomy" id="933084"/>
    <lineage>
        <taxon>Eukaryota</taxon>
        <taxon>Fungi</taxon>
        <taxon>Dikarya</taxon>
        <taxon>Basidiomycota</taxon>
        <taxon>Agaricomycotina</taxon>
        <taxon>Agaricomycetes</taxon>
        <taxon>Agaricomycetidae</taxon>
        <taxon>Jaapiales</taxon>
        <taxon>Jaapiaceae</taxon>
        <taxon>Jaapia</taxon>
    </lineage>
</organism>
<dbReference type="InterPro" id="IPR039859">
    <property type="entry name" value="PFA4/ZDH16/20/ERF2-like"/>
</dbReference>
<evidence type="ECO:0000313" key="14">
    <source>
        <dbReference type="Proteomes" id="UP000027265"/>
    </source>
</evidence>
<keyword evidence="2 10" id="KW-0808">Transferase</keyword>
<evidence type="ECO:0000256" key="3">
    <source>
        <dbReference type="ARBA" id="ARBA00022692"/>
    </source>
</evidence>
<feature type="transmembrane region" description="Helical" evidence="10">
    <location>
        <begin position="192"/>
        <end position="218"/>
    </location>
</feature>
<evidence type="ECO:0000256" key="7">
    <source>
        <dbReference type="ARBA" id="ARBA00023288"/>
    </source>
</evidence>
<dbReference type="InParanoid" id="A0A067Q6S7"/>
<comment type="subcellular location">
    <subcellularLocation>
        <location evidence="1">Membrane</location>
        <topology evidence="1">Multi-pass membrane protein</topology>
    </subcellularLocation>
</comment>
<evidence type="ECO:0000256" key="8">
    <source>
        <dbReference type="ARBA" id="ARBA00023315"/>
    </source>
</evidence>
<feature type="transmembrane region" description="Helical" evidence="10">
    <location>
        <begin position="43"/>
        <end position="67"/>
    </location>
</feature>
<dbReference type="InterPro" id="IPR001594">
    <property type="entry name" value="Palmitoyltrfase_DHHC"/>
</dbReference>
<evidence type="ECO:0000256" key="1">
    <source>
        <dbReference type="ARBA" id="ARBA00004141"/>
    </source>
</evidence>
<comment type="similarity">
    <text evidence="10">Belongs to the DHHC palmitoyltransferase family.</text>
</comment>
<dbReference type="AlphaFoldDB" id="A0A067Q6S7"/>
<evidence type="ECO:0000256" key="9">
    <source>
        <dbReference type="ARBA" id="ARBA00048048"/>
    </source>
</evidence>
<feature type="domain" description="Palmitoyltransferase DHHC" evidence="12">
    <location>
        <begin position="145"/>
        <end position="267"/>
    </location>
</feature>
<dbReference type="OrthoDB" id="9909019at2759"/>
<keyword evidence="7" id="KW-0449">Lipoprotein</keyword>
<feature type="transmembrane region" description="Helical" evidence="10">
    <location>
        <begin position="233"/>
        <end position="255"/>
    </location>
</feature>
<dbReference type="Pfam" id="PF01529">
    <property type="entry name" value="DHHC"/>
    <property type="match status" value="1"/>
</dbReference>
<evidence type="ECO:0000256" key="5">
    <source>
        <dbReference type="ARBA" id="ARBA00023136"/>
    </source>
</evidence>
<feature type="region of interest" description="Disordered" evidence="11">
    <location>
        <begin position="1"/>
        <end position="29"/>
    </location>
</feature>
<dbReference type="GO" id="GO:0019706">
    <property type="term" value="F:protein-cysteine S-palmitoyltransferase activity"/>
    <property type="evidence" value="ECO:0007669"/>
    <property type="project" value="UniProtKB-EC"/>
</dbReference>
<dbReference type="EMBL" id="KL197711">
    <property type="protein sequence ID" value="KDQ62679.1"/>
    <property type="molecule type" value="Genomic_DNA"/>
</dbReference>
<sequence length="330" mass="36969">MDHMQVPTSPLELRPLSPALSANSGSEFDEEEDAKKPKWYIQWLPLCILIVILLSPLPSTLYVLYTYHLLYLKSPLQFTLHLTTVSLLLFAAFSSLTVCVTRDPGPVIVDEESEQRGEGEGGGTADMGVREALMSPDFESRGGMERWCRKCWARKPERAHHCSHCGRCVLKMDHHCPWIGYKCIGHRTYPAFIHFLSSITLLALYVAFVSITALYHAFEHPFIVDETTVLNELFLACEGSACSLVVGSFLVYHFYLISTNQTTLEHLSPYLLLRSLPPLPPTAQGYRGHKLSEPPLCVLRLTFVSPFLPFPSTLPPPFPPPLPPPPLSPN</sequence>
<comment type="domain">
    <text evidence="10">The DHHC domain is required for palmitoyltransferase activity.</text>
</comment>
<keyword evidence="8 10" id="KW-0012">Acyltransferase</keyword>
<evidence type="ECO:0000256" key="2">
    <source>
        <dbReference type="ARBA" id="ARBA00022679"/>
    </source>
</evidence>
<dbReference type="GO" id="GO:0016020">
    <property type="term" value="C:membrane"/>
    <property type="evidence" value="ECO:0007669"/>
    <property type="project" value="UniProtKB-SubCell"/>
</dbReference>
<evidence type="ECO:0000256" key="11">
    <source>
        <dbReference type="SAM" id="MobiDB-lite"/>
    </source>
</evidence>
<evidence type="ECO:0000256" key="6">
    <source>
        <dbReference type="ARBA" id="ARBA00023139"/>
    </source>
</evidence>
<dbReference type="PANTHER" id="PTHR12246">
    <property type="entry name" value="PALMITOYLTRANSFERASE ZDHHC16"/>
    <property type="match status" value="1"/>
</dbReference>
<dbReference type="STRING" id="933084.A0A067Q6S7"/>
<reference evidence="14" key="1">
    <citation type="journal article" date="2014" name="Proc. Natl. Acad. Sci. U.S.A.">
        <title>Extensive sampling of basidiomycete genomes demonstrates inadequacy of the white-rot/brown-rot paradigm for wood decay fungi.</title>
        <authorList>
            <person name="Riley R."/>
            <person name="Salamov A.A."/>
            <person name="Brown D.W."/>
            <person name="Nagy L.G."/>
            <person name="Floudas D."/>
            <person name="Held B.W."/>
            <person name="Levasseur A."/>
            <person name="Lombard V."/>
            <person name="Morin E."/>
            <person name="Otillar R."/>
            <person name="Lindquist E.A."/>
            <person name="Sun H."/>
            <person name="LaButti K.M."/>
            <person name="Schmutz J."/>
            <person name="Jabbour D."/>
            <person name="Luo H."/>
            <person name="Baker S.E."/>
            <person name="Pisabarro A.G."/>
            <person name="Walton J.D."/>
            <person name="Blanchette R.A."/>
            <person name="Henrissat B."/>
            <person name="Martin F."/>
            <person name="Cullen D."/>
            <person name="Hibbett D.S."/>
            <person name="Grigoriev I.V."/>
        </authorList>
    </citation>
    <scope>NUCLEOTIDE SEQUENCE [LARGE SCALE GENOMIC DNA]</scope>
    <source>
        <strain evidence="14">MUCL 33604</strain>
    </source>
</reference>
<evidence type="ECO:0000256" key="10">
    <source>
        <dbReference type="RuleBase" id="RU079119"/>
    </source>
</evidence>
<feature type="transmembrane region" description="Helical" evidence="10">
    <location>
        <begin position="79"/>
        <end position="100"/>
    </location>
</feature>
<keyword evidence="3 10" id="KW-0812">Transmembrane</keyword>
<evidence type="ECO:0000256" key="4">
    <source>
        <dbReference type="ARBA" id="ARBA00022989"/>
    </source>
</evidence>
<evidence type="ECO:0000313" key="13">
    <source>
        <dbReference type="EMBL" id="KDQ62679.1"/>
    </source>
</evidence>